<comment type="caution">
    <text evidence="3">The sequence shown here is derived from an EMBL/GenBank/DDBJ whole genome shotgun (WGS) entry which is preliminary data.</text>
</comment>
<name>A0ABW7UNW2_9ACTN</name>
<dbReference type="PANTHER" id="PTHR33570:SF2">
    <property type="entry name" value="CARBOXYMUCONOLACTONE DECARBOXYLASE-LIKE DOMAIN-CONTAINING PROTEIN"/>
    <property type="match status" value="1"/>
</dbReference>
<reference evidence="3 4" key="1">
    <citation type="submission" date="2024-10" db="EMBL/GenBank/DDBJ databases">
        <title>The Natural Products Discovery Center: Release of the First 8490 Sequenced Strains for Exploring Actinobacteria Biosynthetic Diversity.</title>
        <authorList>
            <person name="Kalkreuter E."/>
            <person name="Kautsar S.A."/>
            <person name="Yang D."/>
            <person name="Bader C.D."/>
            <person name="Teijaro C.N."/>
            <person name="Fluegel L."/>
            <person name="Davis C.M."/>
            <person name="Simpson J.R."/>
            <person name="Lauterbach L."/>
            <person name="Steele A.D."/>
            <person name="Gui C."/>
            <person name="Meng S."/>
            <person name="Li G."/>
            <person name="Viehrig K."/>
            <person name="Ye F."/>
            <person name="Su P."/>
            <person name="Kiefer A.F."/>
            <person name="Nichols A."/>
            <person name="Cepeda A.J."/>
            <person name="Yan W."/>
            <person name="Fan B."/>
            <person name="Jiang Y."/>
            <person name="Adhikari A."/>
            <person name="Zheng C.-J."/>
            <person name="Schuster L."/>
            <person name="Cowan T.M."/>
            <person name="Smanski M.J."/>
            <person name="Chevrette M.G."/>
            <person name="De Carvalho L.P.S."/>
            <person name="Shen B."/>
        </authorList>
    </citation>
    <scope>NUCLEOTIDE SEQUENCE [LARGE SCALE GENOMIC DNA]</scope>
    <source>
        <strain evidence="3 4">NPDC020327</strain>
    </source>
</reference>
<keyword evidence="4" id="KW-1185">Reference proteome</keyword>
<evidence type="ECO:0000259" key="2">
    <source>
        <dbReference type="Pfam" id="PF02627"/>
    </source>
</evidence>
<dbReference type="SUPFAM" id="SSF69118">
    <property type="entry name" value="AhpD-like"/>
    <property type="match status" value="1"/>
</dbReference>
<evidence type="ECO:0000313" key="3">
    <source>
        <dbReference type="EMBL" id="MFI1963014.1"/>
    </source>
</evidence>
<sequence>MTDRLAKGRGKFEEIYGPGSSEGLLDWQDGLGKDLARLGIEFNFGDIYSRPGLTLAEREMATLAALTMLGGVDAQLRGHTRGGLNAGLTPTQILETVIHTVQYAGFPRALNAIKVVTETMKELGVDIPDALGPGTAGPDSYGPSTPGPGALGPSTPGPDPYDSSTPGANSPCPDSYGPSRPVPGTGGMAV</sequence>
<protein>
    <submittedName>
        <fullName evidence="3">Carboxymuconolactone decarboxylase family protein</fullName>
    </submittedName>
</protein>
<dbReference type="InterPro" id="IPR052512">
    <property type="entry name" value="4CMD/NDH-1_regulator"/>
</dbReference>
<proteinExistence type="predicted"/>
<dbReference type="Proteomes" id="UP001611548">
    <property type="component" value="Unassembled WGS sequence"/>
</dbReference>
<feature type="region of interest" description="Disordered" evidence="1">
    <location>
        <begin position="127"/>
        <end position="190"/>
    </location>
</feature>
<dbReference type="PANTHER" id="PTHR33570">
    <property type="entry name" value="4-CARBOXYMUCONOLACTONE DECARBOXYLASE FAMILY PROTEIN"/>
    <property type="match status" value="1"/>
</dbReference>
<gene>
    <name evidence="3" type="ORF">ACH429_02535</name>
</gene>
<dbReference type="InterPro" id="IPR029032">
    <property type="entry name" value="AhpD-like"/>
</dbReference>
<dbReference type="RefSeq" id="WP_079101387.1">
    <property type="nucleotide sequence ID" value="NZ_JBIRWE010000001.1"/>
</dbReference>
<dbReference type="Gene3D" id="1.20.1290.10">
    <property type="entry name" value="AhpD-like"/>
    <property type="match status" value="1"/>
</dbReference>
<accession>A0ABW7UNW2</accession>
<dbReference type="EMBL" id="JBIRWE010000001">
    <property type="protein sequence ID" value="MFI1963014.1"/>
    <property type="molecule type" value="Genomic_DNA"/>
</dbReference>
<feature type="domain" description="Carboxymuconolactone decarboxylase-like" evidence="2">
    <location>
        <begin position="35"/>
        <end position="118"/>
    </location>
</feature>
<dbReference type="Pfam" id="PF02627">
    <property type="entry name" value="CMD"/>
    <property type="match status" value="1"/>
</dbReference>
<dbReference type="InterPro" id="IPR003779">
    <property type="entry name" value="CMD-like"/>
</dbReference>
<evidence type="ECO:0000256" key="1">
    <source>
        <dbReference type="SAM" id="MobiDB-lite"/>
    </source>
</evidence>
<organism evidence="3 4">
    <name type="scientific">Streptomyces pathocidini</name>
    <dbReference type="NCBI Taxonomy" id="1650571"/>
    <lineage>
        <taxon>Bacteria</taxon>
        <taxon>Bacillati</taxon>
        <taxon>Actinomycetota</taxon>
        <taxon>Actinomycetes</taxon>
        <taxon>Kitasatosporales</taxon>
        <taxon>Streptomycetaceae</taxon>
        <taxon>Streptomyces</taxon>
    </lineage>
</organism>
<evidence type="ECO:0000313" key="4">
    <source>
        <dbReference type="Proteomes" id="UP001611548"/>
    </source>
</evidence>